<evidence type="ECO:0000256" key="1">
    <source>
        <dbReference type="SAM" id="Coils"/>
    </source>
</evidence>
<reference evidence="3" key="1">
    <citation type="journal article" date="2014" name="Nat. Genet.">
        <title>Genome and transcriptome of the porcine whipworm Trichuris suis.</title>
        <authorList>
            <person name="Jex A.R."/>
            <person name="Nejsum P."/>
            <person name="Schwarz E.M."/>
            <person name="Hu L."/>
            <person name="Young N.D."/>
            <person name="Hall R.S."/>
            <person name="Korhonen P.K."/>
            <person name="Liao S."/>
            <person name="Thamsborg S."/>
            <person name="Xia J."/>
            <person name="Xu P."/>
            <person name="Wang S."/>
            <person name="Scheerlinck J.P."/>
            <person name="Hofmann A."/>
            <person name="Sternberg P.W."/>
            <person name="Wang J."/>
            <person name="Gasser R.B."/>
        </authorList>
    </citation>
    <scope>NUCLEOTIDE SEQUENCE [LARGE SCALE GENOMIC DNA]</scope>
    <source>
        <strain evidence="3">DCEP-RM93F</strain>
    </source>
</reference>
<evidence type="ECO:0000313" key="3">
    <source>
        <dbReference type="EMBL" id="KFD73349.1"/>
    </source>
</evidence>
<protein>
    <submittedName>
        <fullName evidence="3">Uncharacterized protein</fullName>
    </submittedName>
</protein>
<feature type="region of interest" description="Disordered" evidence="2">
    <location>
        <begin position="328"/>
        <end position="348"/>
    </location>
</feature>
<proteinExistence type="predicted"/>
<dbReference type="EMBL" id="KL367474">
    <property type="protein sequence ID" value="KFD73349.1"/>
    <property type="molecule type" value="Genomic_DNA"/>
</dbReference>
<accession>A0A085NV53</accession>
<feature type="coiled-coil region" evidence="1">
    <location>
        <begin position="138"/>
        <end position="165"/>
    </location>
</feature>
<dbReference type="AlphaFoldDB" id="A0A085NV53"/>
<feature type="compositionally biased region" description="Basic and acidic residues" evidence="2">
    <location>
        <begin position="11"/>
        <end position="21"/>
    </location>
</feature>
<feature type="coiled-coil region" evidence="1">
    <location>
        <begin position="189"/>
        <end position="216"/>
    </location>
</feature>
<sequence length="501" mass="55966">MAMADDYSPTDAKRDTEKEETTKTYLDLVEENQALIEGYEQRLRQCANELNRWNELQKQVNDSAKTSKDQLLAKKDLIKENILLFELEGSVSRQLDCLNGERKRRAENSRKTEGTTATEKLLLYWQSKYEASESMREYKEAFDMYQNMRKEVDKIEEVVANLRGSTASLDEILKEGSKLDKWKSACCKLSNVALKNKKLEQEIDILKADVRDDDGDSLYDPSSICTQEIPKLLGSLKNADASANMKNLHEKVHLSPVRSRAALRDGPEPVSGISSSHVIQRATTTPKEIAAERPIATVQLSTPYTPNGVTELNENVPYSPPLRKRTLAVSEESTRRFSTKAPSLPSETYNTLNNCQQNDSAKGSSEMLSMEPFTSFFSAGKVLTPESPYLKKAAAGFNRSNEVSGSESPTDAFVPPRAPAPRKFNASAPTADRLNTPSMGDSQSPLNFVINLMQSPSSEGSSSPRCPQVKSVTFDKKFTEGDNLDNFARRFSHQARRQFAE</sequence>
<feature type="coiled-coil region" evidence="1">
    <location>
        <begin position="29"/>
        <end position="56"/>
    </location>
</feature>
<feature type="compositionally biased region" description="Polar residues" evidence="2">
    <location>
        <begin position="400"/>
        <end position="409"/>
    </location>
</feature>
<organism evidence="3">
    <name type="scientific">Trichuris suis</name>
    <name type="common">pig whipworm</name>
    <dbReference type="NCBI Taxonomy" id="68888"/>
    <lineage>
        <taxon>Eukaryota</taxon>
        <taxon>Metazoa</taxon>
        <taxon>Ecdysozoa</taxon>
        <taxon>Nematoda</taxon>
        <taxon>Enoplea</taxon>
        <taxon>Dorylaimia</taxon>
        <taxon>Trichinellida</taxon>
        <taxon>Trichuridae</taxon>
        <taxon>Trichuris</taxon>
    </lineage>
</organism>
<dbReference type="Proteomes" id="UP000030758">
    <property type="component" value="Unassembled WGS sequence"/>
</dbReference>
<feature type="region of interest" description="Disordered" evidence="2">
    <location>
        <begin position="400"/>
        <end position="436"/>
    </location>
</feature>
<evidence type="ECO:0000256" key="2">
    <source>
        <dbReference type="SAM" id="MobiDB-lite"/>
    </source>
</evidence>
<feature type="region of interest" description="Disordered" evidence="2">
    <location>
        <begin position="1"/>
        <end position="21"/>
    </location>
</feature>
<keyword evidence="1" id="KW-0175">Coiled coil</keyword>
<gene>
    <name evidence="3" type="ORF">M514_04630</name>
</gene>
<name>A0A085NV53_9BILA</name>